<feature type="transmembrane region" description="Helical" evidence="2">
    <location>
        <begin position="136"/>
        <end position="156"/>
    </location>
</feature>
<keyword evidence="2" id="KW-0812">Transmembrane</keyword>
<dbReference type="VEuPathDB" id="FungiDB:JI435_023130"/>
<dbReference type="EMBL" id="CP069024">
    <property type="protein sequence ID" value="QRC92159.1"/>
    <property type="molecule type" value="Genomic_DNA"/>
</dbReference>
<feature type="region of interest" description="Disordered" evidence="1">
    <location>
        <begin position="1"/>
        <end position="97"/>
    </location>
</feature>
<name>A0A7U2HVT7_PHANO</name>
<keyword evidence="4" id="KW-1185">Reference proteome</keyword>
<gene>
    <name evidence="3" type="ORF">JI435_023130</name>
</gene>
<keyword evidence="2" id="KW-1133">Transmembrane helix</keyword>
<organism evidence="3 4">
    <name type="scientific">Phaeosphaeria nodorum (strain SN15 / ATCC MYA-4574 / FGSC 10173)</name>
    <name type="common">Glume blotch fungus</name>
    <name type="synonym">Parastagonospora nodorum</name>
    <dbReference type="NCBI Taxonomy" id="321614"/>
    <lineage>
        <taxon>Eukaryota</taxon>
        <taxon>Fungi</taxon>
        <taxon>Dikarya</taxon>
        <taxon>Ascomycota</taxon>
        <taxon>Pezizomycotina</taxon>
        <taxon>Dothideomycetes</taxon>
        <taxon>Pleosporomycetidae</taxon>
        <taxon>Pleosporales</taxon>
        <taxon>Pleosporineae</taxon>
        <taxon>Phaeosphaeriaceae</taxon>
        <taxon>Parastagonospora</taxon>
    </lineage>
</organism>
<evidence type="ECO:0000256" key="1">
    <source>
        <dbReference type="SAM" id="MobiDB-lite"/>
    </source>
</evidence>
<feature type="compositionally biased region" description="Low complexity" evidence="1">
    <location>
        <begin position="8"/>
        <end position="21"/>
    </location>
</feature>
<reference evidence="4" key="1">
    <citation type="journal article" date="2021" name="BMC Genomics">
        <title>Chromosome-level genome assembly and manually-curated proteome of model necrotroph Parastagonospora nodorum Sn15 reveals a genome-wide trove of candidate effector homologs, and redundancy of virulence-related functions within an accessory chromosome.</title>
        <authorList>
            <person name="Bertazzoni S."/>
            <person name="Jones D.A.B."/>
            <person name="Phan H.T."/>
            <person name="Tan K.-C."/>
            <person name="Hane J.K."/>
        </authorList>
    </citation>
    <scope>NUCLEOTIDE SEQUENCE [LARGE SCALE GENOMIC DNA]</scope>
    <source>
        <strain evidence="4">SN15 / ATCC MYA-4574 / FGSC 10173)</strain>
    </source>
</reference>
<dbReference type="AlphaFoldDB" id="A0A7U2HVT7"/>
<evidence type="ECO:0000313" key="4">
    <source>
        <dbReference type="Proteomes" id="UP000663193"/>
    </source>
</evidence>
<sequence length="257" mass="28136">MNRRSRNPSDSSIPSIIVTSPTPAPRDDMVNTQSSARSSTYASSRSGPSSDTRVAASSLRIPSNSNTSGVTPRSAQSSSRSSKTYVSENLRPDVKTSTVIRRTAPPTIPFTAYHPSPMPVADMLRGEIRNVIEADIVSYIITAGILTYIVCAIIVMHNLEDSGRDIGLALGLGTPVDHSNFVHYGRRPLDRALQHRPTRHHDQEDMYSPIGALGKCSCGFGVVYYVRWSTCATVDWAWFRTSSLPLQGRKVLTGQVW</sequence>
<accession>A0A7U2HVT7</accession>
<evidence type="ECO:0000313" key="3">
    <source>
        <dbReference type="EMBL" id="QRC92159.1"/>
    </source>
</evidence>
<protein>
    <submittedName>
        <fullName evidence="3">Uncharacterized protein</fullName>
    </submittedName>
</protein>
<keyword evidence="2" id="KW-0472">Membrane</keyword>
<dbReference type="Proteomes" id="UP000663193">
    <property type="component" value="Chromosome 2"/>
</dbReference>
<feature type="compositionally biased region" description="Low complexity" evidence="1">
    <location>
        <begin position="34"/>
        <end position="50"/>
    </location>
</feature>
<proteinExistence type="predicted"/>
<evidence type="ECO:0000256" key="2">
    <source>
        <dbReference type="SAM" id="Phobius"/>
    </source>
</evidence>
<feature type="compositionally biased region" description="Polar residues" evidence="1">
    <location>
        <begin position="60"/>
        <end position="71"/>
    </location>
</feature>
<feature type="compositionally biased region" description="Low complexity" evidence="1">
    <location>
        <begin position="73"/>
        <end position="82"/>
    </location>
</feature>